<evidence type="ECO:0000256" key="1">
    <source>
        <dbReference type="SAM" id="MobiDB-lite"/>
    </source>
</evidence>
<feature type="compositionally biased region" description="Polar residues" evidence="1">
    <location>
        <begin position="258"/>
        <end position="279"/>
    </location>
</feature>
<feature type="compositionally biased region" description="Low complexity" evidence="1">
    <location>
        <begin position="26"/>
        <end position="46"/>
    </location>
</feature>
<keyword evidence="2" id="KW-0812">Transmembrane</keyword>
<keyword evidence="2" id="KW-0472">Membrane</keyword>
<dbReference type="OrthoDB" id="6779347at2759"/>
<dbReference type="EMBL" id="SEYY01022610">
    <property type="protein sequence ID" value="KAB7495436.1"/>
    <property type="molecule type" value="Genomic_DNA"/>
</dbReference>
<evidence type="ECO:0000313" key="3">
    <source>
        <dbReference type="EMBL" id="KAB7495436.1"/>
    </source>
</evidence>
<comment type="caution">
    <text evidence="3">The sequence shown here is derived from an EMBL/GenBank/DDBJ whole genome shotgun (WGS) entry which is preliminary data.</text>
</comment>
<dbReference type="AlphaFoldDB" id="A0A5N5SN57"/>
<keyword evidence="4" id="KW-1185">Reference proteome</keyword>
<accession>A0A5N5SN57</accession>
<proteinExistence type="predicted"/>
<dbReference type="GO" id="GO:0034976">
    <property type="term" value="P:response to endoplasmic reticulum stress"/>
    <property type="evidence" value="ECO:0007669"/>
    <property type="project" value="TreeGrafter"/>
</dbReference>
<feature type="transmembrane region" description="Helical" evidence="2">
    <location>
        <begin position="82"/>
        <end position="101"/>
    </location>
</feature>
<feature type="compositionally biased region" description="Polar residues" evidence="1">
    <location>
        <begin position="7"/>
        <end position="21"/>
    </location>
</feature>
<dbReference type="GO" id="GO:1904294">
    <property type="term" value="P:positive regulation of ERAD pathway"/>
    <property type="evidence" value="ECO:0007669"/>
    <property type="project" value="TreeGrafter"/>
</dbReference>
<name>A0A5N5SN57_9CRUS</name>
<evidence type="ECO:0000256" key="2">
    <source>
        <dbReference type="SAM" id="Phobius"/>
    </source>
</evidence>
<protein>
    <submittedName>
        <fullName evidence="3">Membralin</fullName>
    </submittedName>
</protein>
<dbReference type="Pfam" id="PF09746">
    <property type="entry name" value="Membralin"/>
    <property type="match status" value="2"/>
</dbReference>
<dbReference type="InterPro" id="IPR019144">
    <property type="entry name" value="Membralin"/>
</dbReference>
<feature type="region of interest" description="Disordered" evidence="1">
    <location>
        <begin position="1"/>
        <end position="46"/>
    </location>
</feature>
<reference evidence="3 4" key="1">
    <citation type="journal article" date="2019" name="PLoS Biol.">
        <title>Sex chromosomes control vertical transmission of feminizing Wolbachia symbionts in an isopod.</title>
        <authorList>
            <person name="Becking T."/>
            <person name="Chebbi M.A."/>
            <person name="Giraud I."/>
            <person name="Moumen B."/>
            <person name="Laverre T."/>
            <person name="Caubet Y."/>
            <person name="Peccoud J."/>
            <person name="Gilbert C."/>
            <person name="Cordaux R."/>
        </authorList>
    </citation>
    <scope>NUCLEOTIDE SEQUENCE [LARGE SCALE GENOMIC DNA]</scope>
    <source>
        <strain evidence="3">ANa2</strain>
        <tissue evidence="3">Whole body excluding digestive tract and cuticle</tissue>
    </source>
</reference>
<sequence>MADIEIPTSSNQNDTPSSSNHTTEDSVGSGQSSQGNVPGGNRANNQARQNNLTNIRERLFQALFFRVAIAYARAFNPSFRRFIEFAVLLKALTSLFLLVYIHMAFNKAPITCLDHVKDSWPRDGILRVEVIKNSSPDYTVEDSYAKEEQLHQRQAEFLGSFGTDFDITLFARIFGGVGPLEVHNEDIEKGHEYVKELDDSMNQNVVDEINQQDKEGSHISVNFTFKSEGTSDVEISDMRSDSFSINRIDLKHDNDSANVQEENLSEEVSQSNDTLTFDSSKADADPNDIPNPSSKEPLDMFTKAVWPEEEYIVEYALEYGFLRLSRTTRQRLNIPVKIVVLDPMKDECFGDALSRFILDEFLGYDDVLMGSVKSLADDEENKGYLRNVVTGEHYRFVSMWLGSGNYLAAGFVMLVFTLSVSMLLRYSHHQIFLFIVELLHMLELNVAITFPAAPMLTVILALVGMEAIMSEFFKDTSTAFYIIVLVWLCDQYEAICCHTPITRKHWLRFFYLYHFAFYAYHYRFNGQAIF</sequence>
<organism evidence="3 4">
    <name type="scientific">Armadillidium nasatum</name>
    <dbReference type="NCBI Taxonomy" id="96803"/>
    <lineage>
        <taxon>Eukaryota</taxon>
        <taxon>Metazoa</taxon>
        <taxon>Ecdysozoa</taxon>
        <taxon>Arthropoda</taxon>
        <taxon>Crustacea</taxon>
        <taxon>Multicrustacea</taxon>
        <taxon>Malacostraca</taxon>
        <taxon>Eumalacostraca</taxon>
        <taxon>Peracarida</taxon>
        <taxon>Isopoda</taxon>
        <taxon>Oniscidea</taxon>
        <taxon>Crinocheta</taxon>
        <taxon>Armadillidiidae</taxon>
        <taxon>Armadillidium</taxon>
    </lineage>
</organism>
<keyword evidence="2" id="KW-1133">Transmembrane helix</keyword>
<dbReference type="PANTHER" id="PTHR21650:SF4">
    <property type="entry name" value="MEMBRALIN"/>
    <property type="match status" value="1"/>
</dbReference>
<dbReference type="Proteomes" id="UP000326759">
    <property type="component" value="Unassembled WGS sequence"/>
</dbReference>
<feature type="region of interest" description="Disordered" evidence="1">
    <location>
        <begin position="258"/>
        <end position="296"/>
    </location>
</feature>
<dbReference type="GO" id="GO:0005783">
    <property type="term" value="C:endoplasmic reticulum"/>
    <property type="evidence" value="ECO:0007669"/>
    <property type="project" value="TreeGrafter"/>
</dbReference>
<evidence type="ECO:0000313" key="4">
    <source>
        <dbReference type="Proteomes" id="UP000326759"/>
    </source>
</evidence>
<feature type="transmembrane region" description="Helical" evidence="2">
    <location>
        <begin position="405"/>
        <end position="424"/>
    </location>
</feature>
<gene>
    <name evidence="3" type="ORF">Anas_06202</name>
</gene>
<dbReference type="PANTHER" id="PTHR21650">
    <property type="entry name" value="MEMBRALIN/KINETOCHORE PROTEIN NUF2"/>
    <property type="match status" value="1"/>
</dbReference>
<feature type="transmembrane region" description="Helical" evidence="2">
    <location>
        <begin position="444"/>
        <end position="464"/>
    </location>
</feature>